<feature type="transmembrane region" description="Helical" evidence="1">
    <location>
        <begin position="6"/>
        <end position="25"/>
    </location>
</feature>
<feature type="transmembrane region" description="Helical" evidence="1">
    <location>
        <begin position="56"/>
        <end position="75"/>
    </location>
</feature>
<accession>A0A1I6RGW8</accession>
<sequence>MWEVKLMGLVLLVIGLIGMYAIWIVRWKPKFLEEKHHASIALIEFLLSLCCMNDRFSIGLIFFVMALFGGALLVWG</sequence>
<dbReference type="RefSeq" id="WP_091836328.1">
    <property type="nucleotide sequence ID" value="NZ_FPAA01000005.1"/>
</dbReference>
<keyword evidence="1" id="KW-1133">Transmembrane helix</keyword>
<evidence type="ECO:0000256" key="1">
    <source>
        <dbReference type="SAM" id="Phobius"/>
    </source>
</evidence>
<keyword evidence="3" id="KW-1185">Reference proteome</keyword>
<keyword evidence="1" id="KW-0472">Membrane</keyword>
<name>A0A1I6RGW8_9BACL</name>
<dbReference type="AlphaFoldDB" id="A0A1I6RGW8"/>
<dbReference type="Proteomes" id="UP000198660">
    <property type="component" value="Unassembled WGS sequence"/>
</dbReference>
<proteinExistence type="predicted"/>
<gene>
    <name evidence="2" type="ORF">SAMN05444972_10584</name>
</gene>
<evidence type="ECO:0000313" key="2">
    <source>
        <dbReference type="EMBL" id="SFS63957.1"/>
    </source>
</evidence>
<keyword evidence="1" id="KW-0812">Transmembrane</keyword>
<organism evidence="2 3">
    <name type="scientific">Marininema halotolerans</name>
    <dbReference type="NCBI Taxonomy" id="1155944"/>
    <lineage>
        <taxon>Bacteria</taxon>
        <taxon>Bacillati</taxon>
        <taxon>Bacillota</taxon>
        <taxon>Bacilli</taxon>
        <taxon>Bacillales</taxon>
        <taxon>Thermoactinomycetaceae</taxon>
        <taxon>Marininema</taxon>
    </lineage>
</organism>
<reference evidence="3" key="1">
    <citation type="submission" date="2016-10" db="EMBL/GenBank/DDBJ databases">
        <authorList>
            <person name="Varghese N."/>
            <person name="Submissions S."/>
        </authorList>
    </citation>
    <scope>NUCLEOTIDE SEQUENCE [LARGE SCALE GENOMIC DNA]</scope>
    <source>
        <strain evidence="3">DSM 45789</strain>
    </source>
</reference>
<protein>
    <submittedName>
        <fullName evidence="2">Uncharacterized protein</fullName>
    </submittedName>
</protein>
<evidence type="ECO:0000313" key="3">
    <source>
        <dbReference type="Proteomes" id="UP000198660"/>
    </source>
</evidence>
<dbReference type="EMBL" id="FPAA01000005">
    <property type="protein sequence ID" value="SFS63957.1"/>
    <property type="molecule type" value="Genomic_DNA"/>
</dbReference>